<dbReference type="AlphaFoldDB" id="A0A381W917"/>
<dbReference type="InterPro" id="IPR039528">
    <property type="entry name" value="DPM1-like"/>
</dbReference>
<dbReference type="PANTHER" id="PTHR43398:SF1">
    <property type="entry name" value="DOLICHOL-PHOSPHATE MANNOSYLTRANSFERASE SUBUNIT 1"/>
    <property type="match status" value="1"/>
</dbReference>
<proteinExistence type="inferred from homology"/>
<name>A0A381W917_9ZZZZ</name>
<organism evidence="5">
    <name type="scientific">marine metagenome</name>
    <dbReference type="NCBI Taxonomy" id="408172"/>
    <lineage>
        <taxon>unclassified sequences</taxon>
        <taxon>metagenomes</taxon>
        <taxon>ecological metagenomes</taxon>
    </lineage>
</organism>
<dbReference type="SUPFAM" id="SSF53448">
    <property type="entry name" value="Nucleotide-diphospho-sugar transferases"/>
    <property type="match status" value="1"/>
</dbReference>
<dbReference type="EMBL" id="UINC01011081">
    <property type="protein sequence ID" value="SVA49056.1"/>
    <property type="molecule type" value="Genomic_DNA"/>
</dbReference>
<evidence type="ECO:0000256" key="2">
    <source>
        <dbReference type="ARBA" id="ARBA00022676"/>
    </source>
</evidence>
<dbReference type="InterPro" id="IPR029044">
    <property type="entry name" value="Nucleotide-diphossugar_trans"/>
</dbReference>
<dbReference type="PANTHER" id="PTHR43398">
    <property type="entry name" value="DOLICHOL-PHOSPHATE MANNOSYLTRANSFERASE SUBUNIT 1"/>
    <property type="match status" value="1"/>
</dbReference>
<feature type="domain" description="Glycosyltransferase 2-like" evidence="4">
    <location>
        <begin position="8"/>
        <end position="173"/>
    </location>
</feature>
<comment type="similarity">
    <text evidence="1">Belongs to the glycosyltransferase 2 family.</text>
</comment>
<keyword evidence="2" id="KW-0328">Glycosyltransferase</keyword>
<accession>A0A381W917</accession>
<keyword evidence="3" id="KW-0808">Transferase</keyword>
<evidence type="ECO:0000259" key="4">
    <source>
        <dbReference type="Pfam" id="PF00535"/>
    </source>
</evidence>
<protein>
    <recommendedName>
        <fullName evidence="4">Glycosyltransferase 2-like domain-containing protein</fullName>
    </recommendedName>
</protein>
<evidence type="ECO:0000256" key="1">
    <source>
        <dbReference type="ARBA" id="ARBA00006739"/>
    </source>
</evidence>
<feature type="non-terminal residue" evidence="5">
    <location>
        <position position="194"/>
    </location>
</feature>
<dbReference type="Gene3D" id="3.90.550.10">
    <property type="entry name" value="Spore Coat Polysaccharide Biosynthesis Protein SpsA, Chain A"/>
    <property type="match status" value="1"/>
</dbReference>
<sequence length="194" mass="21770">MSDNPRLTIILPTYNEAENIAELIPRIQDRFSHVPFRLLVVDDASPDGTANVAHNLNGRYGNIEVLTPPWRRGLGAALRYAYDRATTAYILSSDSDMSFSVDQMLELYETIQARGHDMVLGSRWCPGGSYEAQEFRIRLKKMASAIGNIVVRGLAGLPVTDVSANFRVLRKDAWDRIDAVENTNAMLFEMVFKC</sequence>
<evidence type="ECO:0000313" key="5">
    <source>
        <dbReference type="EMBL" id="SVA49056.1"/>
    </source>
</evidence>
<dbReference type="GO" id="GO:0004582">
    <property type="term" value="F:dolichyl-phosphate beta-D-mannosyltransferase activity"/>
    <property type="evidence" value="ECO:0007669"/>
    <property type="project" value="InterPro"/>
</dbReference>
<reference evidence="5" key="1">
    <citation type="submission" date="2018-05" db="EMBL/GenBank/DDBJ databases">
        <authorList>
            <person name="Lanie J.A."/>
            <person name="Ng W.-L."/>
            <person name="Kazmierczak K.M."/>
            <person name="Andrzejewski T.M."/>
            <person name="Davidsen T.M."/>
            <person name="Wayne K.J."/>
            <person name="Tettelin H."/>
            <person name="Glass J.I."/>
            <person name="Rusch D."/>
            <person name="Podicherti R."/>
            <person name="Tsui H.-C.T."/>
            <person name="Winkler M.E."/>
        </authorList>
    </citation>
    <scope>NUCLEOTIDE SEQUENCE</scope>
</reference>
<evidence type="ECO:0000256" key="3">
    <source>
        <dbReference type="ARBA" id="ARBA00022679"/>
    </source>
</evidence>
<dbReference type="InterPro" id="IPR001173">
    <property type="entry name" value="Glyco_trans_2-like"/>
</dbReference>
<gene>
    <name evidence="5" type="ORF">METZ01_LOCUS101910</name>
</gene>
<dbReference type="Pfam" id="PF00535">
    <property type="entry name" value="Glycos_transf_2"/>
    <property type="match status" value="1"/>
</dbReference>
<dbReference type="GO" id="GO:0009247">
    <property type="term" value="P:glycolipid biosynthetic process"/>
    <property type="evidence" value="ECO:0007669"/>
    <property type="project" value="TreeGrafter"/>
</dbReference>
<dbReference type="GO" id="GO:0016020">
    <property type="term" value="C:membrane"/>
    <property type="evidence" value="ECO:0007669"/>
    <property type="project" value="GOC"/>
</dbReference>